<evidence type="ECO:0000259" key="6">
    <source>
        <dbReference type="PROSITE" id="PS51387"/>
    </source>
</evidence>
<organism evidence="7">
    <name type="scientific">Oppiella nova</name>
    <dbReference type="NCBI Taxonomy" id="334625"/>
    <lineage>
        <taxon>Eukaryota</taxon>
        <taxon>Metazoa</taxon>
        <taxon>Ecdysozoa</taxon>
        <taxon>Arthropoda</taxon>
        <taxon>Chelicerata</taxon>
        <taxon>Arachnida</taxon>
        <taxon>Acari</taxon>
        <taxon>Acariformes</taxon>
        <taxon>Sarcoptiformes</taxon>
        <taxon>Oribatida</taxon>
        <taxon>Brachypylina</taxon>
        <taxon>Oppioidea</taxon>
        <taxon>Oppiidae</taxon>
        <taxon>Oppiella</taxon>
    </lineage>
</organism>
<dbReference type="Gene3D" id="3.40.50.970">
    <property type="match status" value="2"/>
</dbReference>
<dbReference type="InterPro" id="IPR016173">
    <property type="entry name" value="D-lactate_DH_C-sub2"/>
</dbReference>
<dbReference type="SUPFAM" id="SSF56176">
    <property type="entry name" value="FAD-binding/transporter-associated domain-like"/>
    <property type="match status" value="1"/>
</dbReference>
<feature type="domain" description="FAD-binding PCMH-type" evidence="6">
    <location>
        <begin position="485"/>
        <end position="685"/>
    </location>
</feature>
<dbReference type="Gene3D" id="3.30.465.10">
    <property type="match status" value="1"/>
</dbReference>
<reference evidence="7" key="1">
    <citation type="submission" date="2020-11" db="EMBL/GenBank/DDBJ databases">
        <authorList>
            <person name="Tran Van P."/>
        </authorList>
    </citation>
    <scope>NUCLEOTIDE SEQUENCE</scope>
</reference>
<dbReference type="EMBL" id="CAJPVJ010000004">
    <property type="protein sequence ID" value="CAG2156897.1"/>
    <property type="molecule type" value="Genomic_DNA"/>
</dbReference>
<dbReference type="Gene3D" id="3.30.70.610">
    <property type="entry name" value="D-lactate dehydrogenase, cap domain, subdomain 1"/>
    <property type="match status" value="2"/>
</dbReference>
<dbReference type="GO" id="GO:0030976">
    <property type="term" value="F:thiamine pyrophosphate binding"/>
    <property type="evidence" value="ECO:0007669"/>
    <property type="project" value="InterPro"/>
</dbReference>
<dbReference type="InterPro" id="IPR016164">
    <property type="entry name" value="FAD-linked_Oxase-like_C"/>
</dbReference>
<comment type="subcellular location">
    <subcellularLocation>
        <location evidence="1">Peroxisome</location>
    </subcellularLocation>
</comment>
<evidence type="ECO:0000256" key="3">
    <source>
        <dbReference type="ARBA" id="ARBA00022630"/>
    </source>
</evidence>
<dbReference type="InterPro" id="IPR016172">
    <property type="entry name" value="D-lactate_DH_C-sub1"/>
</dbReference>
<keyword evidence="3" id="KW-0285">Flavoprotein</keyword>
<sequence length="1012" mass="113380">MKARSLELPMGMLKQRDKRRNAMGALSNAWNSHTPLVITAGQQTRTMMGVEALLTNIEAAQLPKPLVKWSHEPAIANEVPHAISRAIHIAGAEAAGPVYVSIPYNDWDIEVDGENEHLLKKNVTSSQCLSEQDLLFISHKINSAQKVALVLGTDVDRQFANLSAIRFAEALNVPVWVAPSSPRCPFPTTHAYFQGILPASIAVFGAPVFRYHQYEPGQYLSEHTELIAFTCDIQEAARAAMGLCYVSDLGDSLTRLSQKVHAKTDTVVHRHTIELSQPSENGYIKPERLFDMLNILAPDGTIYTNESTSTTNALWDRLSLTEQGSYYFAAAGGLGFAMPAAIGVQLAHKTRRVVALIGDGSANYSITALWTAAQYKIPVIFIILKNGTYGALRWFAGVLNAEHVPGMDVPDIDFTHIAKGYGVDACSVTNDSDFISAFNKAVDSEQPTLIEVVTAELKLHQLFNPQQILIEDVDKSFYLKGFRVGKGDALAVVIPYSLFQLWQVIEFGVKHNLIIILQASNTGVTGGSTPHSNDYDREVIVVSTMKLKGMQLLDDAKQVIAFPGTTLTELENALKPHQREPHSVIGSSCIGASVIGGICNNSGGSLIRRGPAYTEKSLFAQVDGSGKLKLINHLGIYLGEDPEEILRNLEQKNYDLQKVNLVHGKIWAENYAKTLRDITSPTATRYNGNPEYLHESSGCSGKLVVFAVRLPTFEAAEEATTYFISSNNETELIDLRRYLLTEMTTLPSQAEYIHRHAFDLTQRYAKHMYKAIDIWGAEKIPALFKFKAHIDQFFRKFPLFPNNFTDRLIQLFNRLTPSWIEPRLQASNQQYEHHLMIKVDQQQSDELRELLNHFFNGSKDQFFQCTKAEEKNAFLIRFAVGGCVVYYCESTGIDPNQRLVSFDVAFRRNDDCWSIDLPDYLKQQVMMESCCGHFFCFVSHQDYLLKENVDAIQFKHDVLAYLEQRGAKYPAEHNVGHLYKASLDYQIHLKELDPTNSFNPGIGKTSKYKHWH</sequence>
<evidence type="ECO:0000256" key="1">
    <source>
        <dbReference type="ARBA" id="ARBA00004275"/>
    </source>
</evidence>
<dbReference type="InterPro" id="IPR016169">
    <property type="entry name" value="FAD-bd_PCMH_sub2"/>
</dbReference>
<dbReference type="InterPro" id="IPR029035">
    <property type="entry name" value="DHS-like_NAD/FAD-binding_dom"/>
</dbReference>
<dbReference type="Pfam" id="PF01565">
    <property type="entry name" value="FAD_binding_4"/>
    <property type="match status" value="1"/>
</dbReference>
<dbReference type="SUPFAM" id="SSF52467">
    <property type="entry name" value="DHS-like NAD/FAD-binding domain"/>
    <property type="match status" value="1"/>
</dbReference>
<dbReference type="InterPro" id="IPR016166">
    <property type="entry name" value="FAD-bd_PCMH"/>
</dbReference>
<dbReference type="Gene3D" id="3.30.43.10">
    <property type="entry name" value="Uridine Diphospho-n-acetylenolpyruvylglucosamine Reductase, domain 2"/>
    <property type="match status" value="1"/>
</dbReference>
<dbReference type="NCBIfam" id="NF005485">
    <property type="entry name" value="PRK07092.1"/>
    <property type="match status" value="1"/>
</dbReference>
<dbReference type="InterPro" id="IPR029061">
    <property type="entry name" value="THDP-binding"/>
</dbReference>
<dbReference type="GO" id="GO:0006089">
    <property type="term" value="P:lactate metabolic process"/>
    <property type="evidence" value="ECO:0007669"/>
    <property type="project" value="InterPro"/>
</dbReference>
<evidence type="ECO:0000313" key="7">
    <source>
        <dbReference type="EMBL" id="CAD7636403.1"/>
    </source>
</evidence>
<dbReference type="InterPro" id="IPR036318">
    <property type="entry name" value="FAD-bd_PCMH-like_sf"/>
</dbReference>
<dbReference type="SUPFAM" id="SSF55103">
    <property type="entry name" value="FAD-linked oxidases, C-terminal domain"/>
    <property type="match status" value="1"/>
</dbReference>
<dbReference type="Gene3D" id="3.40.50.1220">
    <property type="entry name" value="TPP-binding domain"/>
    <property type="match status" value="1"/>
</dbReference>
<dbReference type="EMBL" id="OC914829">
    <property type="protein sequence ID" value="CAD7636403.1"/>
    <property type="molecule type" value="Genomic_DNA"/>
</dbReference>
<dbReference type="PANTHER" id="PTHR18968:SF133">
    <property type="entry name" value="BENZOYLFORMATE DECARBOXYLASE"/>
    <property type="match status" value="1"/>
</dbReference>
<dbReference type="Proteomes" id="UP000728032">
    <property type="component" value="Unassembled WGS sequence"/>
</dbReference>
<dbReference type="InterPro" id="IPR015409">
    <property type="entry name" value="Lactate_DH_C"/>
</dbReference>
<proteinExistence type="inferred from homology"/>
<name>A0A7R9L7H9_9ACAR</name>
<dbReference type="Pfam" id="PF09330">
    <property type="entry name" value="Lact-deh-memb"/>
    <property type="match status" value="1"/>
</dbReference>
<dbReference type="InterPro" id="IPR016167">
    <property type="entry name" value="FAD-bd_PCMH_sub1"/>
</dbReference>
<dbReference type="AlphaFoldDB" id="A0A7R9L7H9"/>
<evidence type="ECO:0000313" key="8">
    <source>
        <dbReference type="Proteomes" id="UP000728032"/>
    </source>
</evidence>
<gene>
    <name evidence="7" type="ORF">ONB1V03_LOCUS163</name>
</gene>
<evidence type="ECO:0000256" key="4">
    <source>
        <dbReference type="ARBA" id="ARBA00022827"/>
    </source>
</evidence>
<dbReference type="Pfam" id="PF02775">
    <property type="entry name" value="TPP_enzyme_C"/>
    <property type="match status" value="1"/>
</dbReference>
<dbReference type="OrthoDB" id="5332616at2759"/>
<evidence type="ECO:0000256" key="5">
    <source>
        <dbReference type="ARBA" id="ARBA00023140"/>
    </source>
</evidence>
<evidence type="ECO:0000256" key="2">
    <source>
        <dbReference type="ARBA" id="ARBA00007812"/>
    </source>
</evidence>
<dbReference type="Gene3D" id="3.30.1370.20">
    <property type="entry name" value="D-lactate dehydrogenase, cap domain, subdomain 2"/>
    <property type="match status" value="1"/>
</dbReference>
<dbReference type="NCBIfam" id="NF008387">
    <property type="entry name" value="PRK11183.1"/>
    <property type="match status" value="1"/>
</dbReference>
<dbReference type="SUPFAM" id="SSF52518">
    <property type="entry name" value="Thiamin diphosphate-binding fold (THDP-binding)"/>
    <property type="match status" value="2"/>
</dbReference>
<dbReference type="GO" id="GO:0055085">
    <property type="term" value="P:transmembrane transport"/>
    <property type="evidence" value="ECO:0007669"/>
    <property type="project" value="InterPro"/>
</dbReference>
<dbReference type="GO" id="GO:0071949">
    <property type="term" value="F:FAD binding"/>
    <property type="evidence" value="ECO:0007669"/>
    <property type="project" value="InterPro"/>
</dbReference>
<accession>A0A7R9L7H9</accession>
<comment type="similarity">
    <text evidence="2">Belongs to the TPP enzyme family.</text>
</comment>
<dbReference type="InterPro" id="IPR006094">
    <property type="entry name" value="Oxid_FAD_bind_N"/>
</dbReference>
<dbReference type="PROSITE" id="PS51387">
    <property type="entry name" value="FAD_PCMH"/>
    <property type="match status" value="1"/>
</dbReference>
<dbReference type="InterPro" id="IPR011766">
    <property type="entry name" value="TPP_enzyme_TPP-bd"/>
</dbReference>
<keyword evidence="8" id="KW-1185">Reference proteome</keyword>
<dbReference type="PANTHER" id="PTHR18968">
    <property type="entry name" value="THIAMINE PYROPHOSPHATE ENZYMES"/>
    <property type="match status" value="1"/>
</dbReference>
<keyword evidence="4" id="KW-0274">FAD</keyword>
<dbReference type="CDD" id="cd07035">
    <property type="entry name" value="TPP_PYR_POX_like"/>
    <property type="match status" value="1"/>
</dbReference>
<dbReference type="CDD" id="cd02002">
    <property type="entry name" value="TPP_BFDC"/>
    <property type="match status" value="1"/>
</dbReference>
<keyword evidence="5" id="KW-0576">Peroxisome</keyword>
<dbReference type="InterPro" id="IPR045229">
    <property type="entry name" value="TPP_enz"/>
</dbReference>
<dbReference type="GO" id="GO:0003984">
    <property type="term" value="F:acetolactate synthase activity"/>
    <property type="evidence" value="ECO:0007669"/>
    <property type="project" value="TreeGrafter"/>
</dbReference>
<protein>
    <recommendedName>
        <fullName evidence="6">FAD-binding PCMH-type domain-containing protein</fullName>
    </recommendedName>
</protein>
<dbReference type="GO" id="GO:0005777">
    <property type="term" value="C:peroxisome"/>
    <property type="evidence" value="ECO:0007669"/>
    <property type="project" value="UniProtKB-SubCell"/>
</dbReference>